<evidence type="ECO:0000256" key="10">
    <source>
        <dbReference type="ARBA" id="ARBA00023316"/>
    </source>
</evidence>
<dbReference type="EMBL" id="JAAGYR010000012">
    <property type="protein sequence ID" value="NEN76046.1"/>
    <property type="molecule type" value="Genomic_DNA"/>
</dbReference>
<reference evidence="14 15" key="1">
    <citation type="submission" date="2020-02" db="EMBL/GenBank/DDBJ databases">
        <title>Pelistega sp. NLN82 were isolated from wild rodents of the Hainan Island.</title>
        <authorList>
            <person name="Niu N."/>
            <person name="Zhou J."/>
        </authorList>
    </citation>
    <scope>NUCLEOTIDE SEQUENCE [LARGE SCALE GENOMIC DNA]</scope>
    <source>
        <strain evidence="14 15">NLN82</strain>
    </source>
</reference>
<evidence type="ECO:0000256" key="11">
    <source>
        <dbReference type="ARBA" id="ARBA00039257"/>
    </source>
</evidence>
<dbReference type="Proteomes" id="UP000477651">
    <property type="component" value="Unassembled WGS sequence"/>
</dbReference>
<evidence type="ECO:0000256" key="2">
    <source>
        <dbReference type="ARBA" id="ARBA00001947"/>
    </source>
</evidence>
<dbReference type="InterPro" id="IPR036505">
    <property type="entry name" value="Amidase/PGRP_sf"/>
</dbReference>
<evidence type="ECO:0000256" key="3">
    <source>
        <dbReference type="ARBA" id="ARBA00004496"/>
    </source>
</evidence>
<dbReference type="EC" id="3.5.1.28" evidence="5"/>
<dbReference type="Pfam" id="PF01510">
    <property type="entry name" value="Amidase_2"/>
    <property type="match status" value="1"/>
</dbReference>
<evidence type="ECO:0000256" key="5">
    <source>
        <dbReference type="ARBA" id="ARBA00011901"/>
    </source>
</evidence>
<dbReference type="InterPro" id="IPR051206">
    <property type="entry name" value="NAMLAA_amidase_2"/>
</dbReference>
<dbReference type="GO" id="GO:0071555">
    <property type="term" value="P:cell wall organization"/>
    <property type="evidence" value="ECO:0007669"/>
    <property type="project" value="UniProtKB-KW"/>
</dbReference>
<evidence type="ECO:0000259" key="13">
    <source>
        <dbReference type="SMART" id="SM00644"/>
    </source>
</evidence>
<evidence type="ECO:0000256" key="1">
    <source>
        <dbReference type="ARBA" id="ARBA00001561"/>
    </source>
</evidence>
<gene>
    <name evidence="14" type="primary">ampD</name>
    <name evidence="14" type="ORF">F9B74_06875</name>
</gene>
<dbReference type="InterPro" id="IPR002502">
    <property type="entry name" value="Amidase_domain"/>
</dbReference>
<dbReference type="GO" id="GO:0009253">
    <property type="term" value="P:peptidoglycan catabolic process"/>
    <property type="evidence" value="ECO:0007669"/>
    <property type="project" value="InterPro"/>
</dbReference>
<dbReference type="Gene3D" id="3.40.80.10">
    <property type="entry name" value="Peptidoglycan recognition protein-like"/>
    <property type="match status" value="1"/>
</dbReference>
<keyword evidence="6" id="KW-0963">Cytoplasm</keyword>
<name>A0A6L9Y6V0_9BURK</name>
<evidence type="ECO:0000256" key="8">
    <source>
        <dbReference type="ARBA" id="ARBA00022801"/>
    </source>
</evidence>
<accession>A0A6L9Y6V0</accession>
<comment type="cofactor">
    <cofactor evidence="2">
        <name>Zn(2+)</name>
        <dbReference type="ChEBI" id="CHEBI:29105"/>
    </cofactor>
</comment>
<comment type="caution">
    <text evidence="14">The sequence shown here is derived from an EMBL/GenBank/DDBJ whole genome shotgun (WGS) entry which is preliminary data.</text>
</comment>
<evidence type="ECO:0000313" key="14">
    <source>
        <dbReference type="EMBL" id="NEN76046.1"/>
    </source>
</evidence>
<comment type="similarity">
    <text evidence="4">Belongs to the N-acetylmuramoyl-L-alanine amidase 2 family.</text>
</comment>
<comment type="subcellular location">
    <subcellularLocation>
        <location evidence="3">Cytoplasm</location>
    </subcellularLocation>
</comment>
<comment type="catalytic activity">
    <reaction evidence="1">
        <text>Hydrolyzes the link between N-acetylmuramoyl residues and L-amino acid residues in certain cell-wall glycopeptides.</text>
        <dbReference type="EC" id="3.5.1.28"/>
    </reaction>
</comment>
<feature type="domain" description="N-acetylmuramoyl-L-alanine amidase" evidence="13">
    <location>
        <begin position="25"/>
        <end position="173"/>
    </location>
</feature>
<evidence type="ECO:0000256" key="9">
    <source>
        <dbReference type="ARBA" id="ARBA00022833"/>
    </source>
</evidence>
<organism evidence="14 15">
    <name type="scientific">Pelistega ratti</name>
    <dbReference type="NCBI Taxonomy" id="2652177"/>
    <lineage>
        <taxon>Bacteria</taxon>
        <taxon>Pseudomonadati</taxon>
        <taxon>Pseudomonadota</taxon>
        <taxon>Betaproteobacteria</taxon>
        <taxon>Burkholderiales</taxon>
        <taxon>Alcaligenaceae</taxon>
        <taxon>Pelistega</taxon>
    </lineage>
</organism>
<keyword evidence="7" id="KW-0479">Metal-binding</keyword>
<proteinExistence type="inferred from homology"/>
<dbReference type="GO" id="GO:0008745">
    <property type="term" value="F:N-acetylmuramoyl-L-alanine amidase activity"/>
    <property type="evidence" value="ECO:0007669"/>
    <property type="project" value="UniProtKB-EC"/>
</dbReference>
<protein>
    <recommendedName>
        <fullName evidence="11">1,6-anhydro-N-acetylmuramyl-L-alanine amidase AmpD</fullName>
        <ecNumber evidence="5">3.5.1.28</ecNumber>
    </recommendedName>
    <alternativeName>
        <fullName evidence="12">N-acetylmuramoyl-L-alanine amidase</fullName>
    </alternativeName>
</protein>
<dbReference type="NCBIfam" id="NF008758">
    <property type="entry name" value="PRK11789.1"/>
    <property type="match status" value="1"/>
</dbReference>
<evidence type="ECO:0000256" key="7">
    <source>
        <dbReference type="ARBA" id="ARBA00022723"/>
    </source>
</evidence>
<dbReference type="PANTHER" id="PTHR30417">
    <property type="entry name" value="N-ACETYLMURAMOYL-L-ALANINE AMIDASE AMID"/>
    <property type="match status" value="1"/>
</dbReference>
<dbReference type="SMART" id="SM00644">
    <property type="entry name" value="Ami_2"/>
    <property type="match status" value="1"/>
</dbReference>
<dbReference type="GO" id="GO:0005737">
    <property type="term" value="C:cytoplasm"/>
    <property type="evidence" value="ECO:0007669"/>
    <property type="project" value="UniProtKB-SubCell"/>
</dbReference>
<dbReference type="PANTHER" id="PTHR30417:SF4">
    <property type="entry name" value="1,6-ANHYDRO-N-ACETYLMURAMYL-L-ALANINE AMIDASE AMPD"/>
    <property type="match status" value="1"/>
</dbReference>
<dbReference type="AlphaFoldDB" id="A0A6L9Y6V0"/>
<keyword evidence="8 14" id="KW-0378">Hydrolase</keyword>
<dbReference type="GO" id="GO:0046872">
    <property type="term" value="F:metal ion binding"/>
    <property type="evidence" value="ECO:0007669"/>
    <property type="project" value="UniProtKB-KW"/>
</dbReference>
<dbReference type="SUPFAM" id="SSF55846">
    <property type="entry name" value="N-acetylmuramoyl-L-alanine amidase-like"/>
    <property type="match status" value="1"/>
</dbReference>
<evidence type="ECO:0000256" key="4">
    <source>
        <dbReference type="ARBA" id="ARBA00007553"/>
    </source>
</evidence>
<keyword evidence="15" id="KW-1185">Reference proteome</keyword>
<evidence type="ECO:0000256" key="6">
    <source>
        <dbReference type="ARBA" id="ARBA00022490"/>
    </source>
</evidence>
<evidence type="ECO:0000313" key="15">
    <source>
        <dbReference type="Proteomes" id="UP000477651"/>
    </source>
</evidence>
<sequence>MSTPPLHLDRHGWLLPQQGVRLVPSPNYNERPYRQAPILLVIHNISLPPCIFGGSYIEQLFTNTLISEEHPYFQTIAHLRVSAHFLIRRDGEIIQFVSTEKRAWHAGVSHFNGMDGCNDFSLGIELEGSDYTSFTDAQYHQLAALSTILRTRYPLRAVRGHEHIAPHRKTDPGPFFDWNRYRQSAHWSWRELPYLH</sequence>
<dbReference type="GO" id="GO:0009254">
    <property type="term" value="P:peptidoglycan turnover"/>
    <property type="evidence" value="ECO:0007669"/>
    <property type="project" value="TreeGrafter"/>
</dbReference>
<keyword evidence="9" id="KW-0862">Zinc</keyword>
<dbReference type="CDD" id="cd06583">
    <property type="entry name" value="PGRP"/>
    <property type="match status" value="1"/>
</dbReference>
<evidence type="ECO:0000256" key="12">
    <source>
        <dbReference type="ARBA" id="ARBA00042615"/>
    </source>
</evidence>
<keyword evidence="10" id="KW-0961">Cell wall biogenesis/degradation</keyword>